<dbReference type="Gene3D" id="3.40.50.880">
    <property type="match status" value="1"/>
</dbReference>
<evidence type="ECO:0000313" key="2">
    <source>
        <dbReference type="Proteomes" id="UP000279259"/>
    </source>
</evidence>
<dbReference type="STRING" id="1890683.A0A427YTB1"/>
<keyword evidence="2" id="KW-1185">Reference proteome</keyword>
<reference evidence="1 2" key="1">
    <citation type="submission" date="2018-11" db="EMBL/GenBank/DDBJ databases">
        <title>Genome sequence of Saitozyma podzolica DSM 27192.</title>
        <authorList>
            <person name="Aliyu H."/>
            <person name="Gorte O."/>
            <person name="Ochsenreither K."/>
        </authorList>
    </citation>
    <scope>NUCLEOTIDE SEQUENCE [LARGE SCALE GENOMIC DNA]</scope>
    <source>
        <strain evidence="1 2">DSM 27192</strain>
    </source>
</reference>
<dbReference type="Pfam" id="PF17132">
    <property type="entry name" value="Glyco_hydro_106"/>
    <property type="match status" value="1"/>
</dbReference>
<comment type="caution">
    <text evidence="1">The sequence shown here is derived from an EMBL/GenBank/DDBJ whole genome shotgun (WGS) entry which is preliminary data.</text>
</comment>
<dbReference type="InterPro" id="IPR053161">
    <property type="entry name" value="Ulvan_degrading_GH"/>
</dbReference>
<dbReference type="PANTHER" id="PTHR36848:SF2">
    <property type="entry name" value="SECRETED PROTEIN"/>
    <property type="match status" value="1"/>
</dbReference>
<evidence type="ECO:0008006" key="3">
    <source>
        <dbReference type="Google" id="ProtNLM"/>
    </source>
</evidence>
<evidence type="ECO:0000313" key="1">
    <source>
        <dbReference type="EMBL" id="RSH94317.1"/>
    </source>
</evidence>
<dbReference type="EMBL" id="RSCD01000002">
    <property type="protein sequence ID" value="RSH94317.1"/>
    <property type="molecule type" value="Genomic_DNA"/>
</dbReference>
<name>A0A427YTB1_9TREE</name>
<proteinExistence type="predicted"/>
<dbReference type="CDD" id="cd03143">
    <property type="entry name" value="A4_beta-galactosidase_middle_domain"/>
    <property type="match status" value="1"/>
</dbReference>
<gene>
    <name evidence="1" type="ORF">EHS25_004120</name>
</gene>
<dbReference type="AlphaFoldDB" id="A0A427YTB1"/>
<dbReference type="Proteomes" id="UP000279259">
    <property type="component" value="Unassembled WGS sequence"/>
</dbReference>
<protein>
    <recommendedName>
        <fullName evidence="3">Glycoside hydrolase family 2</fullName>
    </recommendedName>
</protein>
<accession>A0A427YTB1</accession>
<dbReference type="InterPro" id="IPR029062">
    <property type="entry name" value="Class_I_gatase-like"/>
</dbReference>
<dbReference type="PANTHER" id="PTHR36848">
    <property type="entry name" value="DNA-BINDING PROTEIN (PUTATIVE SECRETED PROTEIN)-RELATED"/>
    <property type="match status" value="1"/>
</dbReference>
<sequence>MIAPTSSSPSNPLLFERSTGPFDLSLWRNPSSEYRGAPFWSWNNKLRPEQLLRQLDFMQEMGMGGAHMHPRTGLDTPYMGEEYMGIMKTILERCKEKGMLACLYDEDRWPSGAAGGMISKINPDFRQMHLLVSVYPYGELPEHLKPKQVSKGASERSENGVLLARYDVVVSPSGLASYRRLAEDDTSTPQGTIWYFYAEYQPPAPWWNFGTYVDTLNPKALELFLKITHEKYASAFGADFGKTIPSIFTDEPQFTAKEYLPDSTAVKDLFFPWTPDLPETFQAKYGKDILDTLPEIIWDTGDDTTPSTPSNPSLARYQFHDHVCDRFVEAFVDQIADWCREKGINLTGHMNGEPRLQTQTAYLGDAMRCYRNFDLPGIDMLCDEKEYNTAKQASSVARQNGVRGLMSELYGVTNWTFDFKGHKGQGDWQAALGVTFRVPHLFPVSMAGEAKRDYPAAIGYQSPWTTEYSYLETHFARVNVALTRGRPVTRVAVIHPVESFWLSWGPADRNGSEQVWREKAFADLSEWLLHGLVDFDFVSESLFEGQTRLEDITEKTLPVGQCRYEAVIVANLRTIRSSTLNRLNKFAENGGKVIVTGGVPSLVDVKPARIDLPSNAKQVPFTPWDILSAIDDQRDIKITSDGHATHSLMYQMREDGGDRFLFICDTERYDPIDTVVRVRGKWDVTVLDTLAGNEWIVQSKVDNDGIGDAWTSLDWTFYASTSLLVRLQPREDGSGAERVKGEKRASYQDDYNEQSRCFVKGVTLDEPNVLLLDQAQWRLEGEGEEDWQPRMEVLHIDNIIRGKLGLPLKKDAFPQPWNATPEQRRPKTTLHLRFTFESDVDLPTSQLAVENTEGTVVRLDGKEVSRDKVGWFTDEDIPVITLGPISRGKHTLDLAIAFGLTTAVERIYVLGDFGVNLYGDRGVLTTLDKSRITWGDFTRQGLPFYVGNITYHAAFTLREPSAVVLQTYQFAGPAVTATFNSKKYHLSLPPHVADLGELPAGTHNVDFKLFGNRENAFGALHMPPGETNWWGPNAWRGDQNYWMDEYDVKPMGITIAPAVQVPGKRTYGVPMRRRH</sequence>
<dbReference type="OrthoDB" id="2579248at2759"/>
<organism evidence="1 2">
    <name type="scientific">Saitozyma podzolica</name>
    <dbReference type="NCBI Taxonomy" id="1890683"/>
    <lineage>
        <taxon>Eukaryota</taxon>
        <taxon>Fungi</taxon>
        <taxon>Dikarya</taxon>
        <taxon>Basidiomycota</taxon>
        <taxon>Agaricomycotina</taxon>
        <taxon>Tremellomycetes</taxon>
        <taxon>Tremellales</taxon>
        <taxon>Trimorphomycetaceae</taxon>
        <taxon>Saitozyma</taxon>
    </lineage>
</organism>